<evidence type="ECO:0000256" key="4">
    <source>
        <dbReference type="ARBA" id="ARBA00022692"/>
    </source>
</evidence>
<dbReference type="SUPFAM" id="SSF52540">
    <property type="entry name" value="P-loop containing nucleoside triphosphate hydrolases"/>
    <property type="match status" value="1"/>
</dbReference>
<dbReference type="eggNOG" id="COG3505">
    <property type="taxonomic scope" value="Bacteria"/>
</dbReference>
<keyword evidence="5 7" id="KW-1133">Transmembrane helix</keyword>
<dbReference type="InterPro" id="IPR003688">
    <property type="entry name" value="TraG/VirD4"/>
</dbReference>
<evidence type="ECO:0000256" key="1">
    <source>
        <dbReference type="ARBA" id="ARBA00004651"/>
    </source>
</evidence>
<sequence>MTMNTYGLGKKKRKSKAGFFYLIFLLIITLVALTYATQNTAALYAYHKGLGVPVYKHFYWPWMIFIWIQELAPNKYLSEIITTAQMIFIVPQFLVFGIIKFFWLKPRGVEDIHGTAHWADKKEIKKAGLLDGSGVYVGGWQNKGVLNYLRHNGPEHIIAFAPTRSGKGVGLVLPTLLSWKGSSIVLDIKGENWALTAGWSKAQGHKVLKFDPTDTTGSSARYNPLSEIRLGSQTQFLMCRMWPA</sequence>
<dbReference type="AlphaFoldDB" id="L0RB71"/>
<dbReference type="EMBL" id="FO203522">
    <property type="protein sequence ID" value="CCO24033.1"/>
    <property type="molecule type" value="Genomic_DNA"/>
</dbReference>
<dbReference type="GO" id="GO:0005886">
    <property type="term" value="C:plasma membrane"/>
    <property type="evidence" value="ECO:0007669"/>
    <property type="project" value="UniProtKB-SubCell"/>
</dbReference>
<evidence type="ECO:0000313" key="9">
    <source>
        <dbReference type="Proteomes" id="UP000010808"/>
    </source>
</evidence>
<reference evidence="8 9" key="1">
    <citation type="submission" date="2012-10" db="EMBL/GenBank/DDBJ databases">
        <authorList>
            <person name="Genoscope - CEA"/>
        </authorList>
    </citation>
    <scope>NUCLEOTIDE SEQUENCE [LARGE SCALE GENOMIC DNA]</scope>
    <source>
        <strain evidence="9">AM13 / DSM 14728</strain>
    </source>
</reference>
<evidence type="ECO:0000256" key="6">
    <source>
        <dbReference type="ARBA" id="ARBA00023136"/>
    </source>
</evidence>
<evidence type="ECO:0000256" key="7">
    <source>
        <dbReference type="SAM" id="Phobius"/>
    </source>
</evidence>
<feature type="transmembrane region" description="Helical" evidence="7">
    <location>
        <begin position="80"/>
        <end position="103"/>
    </location>
</feature>
<dbReference type="Proteomes" id="UP000010808">
    <property type="component" value="Chromosome"/>
</dbReference>
<dbReference type="PANTHER" id="PTHR37937">
    <property type="entry name" value="CONJUGATIVE TRANSFER: DNA TRANSPORT"/>
    <property type="match status" value="1"/>
</dbReference>
<proteinExistence type="inferred from homology"/>
<dbReference type="CDD" id="cd01127">
    <property type="entry name" value="TrwB_TraG_TraD_VirD4"/>
    <property type="match status" value="1"/>
</dbReference>
<protein>
    <submittedName>
        <fullName evidence="8">Conjugal transfer protein traG</fullName>
    </submittedName>
</protein>
<organism evidence="8 9">
    <name type="scientific">Maridesulfovibrio hydrothermalis AM13 = DSM 14728</name>
    <dbReference type="NCBI Taxonomy" id="1121451"/>
    <lineage>
        <taxon>Bacteria</taxon>
        <taxon>Pseudomonadati</taxon>
        <taxon>Thermodesulfobacteriota</taxon>
        <taxon>Desulfovibrionia</taxon>
        <taxon>Desulfovibrionales</taxon>
        <taxon>Desulfovibrionaceae</taxon>
        <taxon>Maridesulfovibrio</taxon>
    </lineage>
</organism>
<name>L0RB71_9BACT</name>
<evidence type="ECO:0000256" key="3">
    <source>
        <dbReference type="ARBA" id="ARBA00022475"/>
    </source>
</evidence>
<evidence type="ECO:0000256" key="5">
    <source>
        <dbReference type="ARBA" id="ARBA00022989"/>
    </source>
</evidence>
<feature type="transmembrane region" description="Helical" evidence="7">
    <location>
        <begin position="20"/>
        <end position="38"/>
    </location>
</feature>
<dbReference type="InterPro" id="IPR027417">
    <property type="entry name" value="P-loop_NTPase"/>
</dbReference>
<keyword evidence="3" id="KW-1003">Cell membrane</keyword>
<evidence type="ECO:0000313" key="8">
    <source>
        <dbReference type="EMBL" id="CCO24033.1"/>
    </source>
</evidence>
<dbReference type="STRING" id="1121451.DESAM_21756"/>
<keyword evidence="4 7" id="KW-0812">Transmembrane</keyword>
<keyword evidence="6 7" id="KW-0472">Membrane</keyword>
<dbReference type="Pfam" id="PF02534">
    <property type="entry name" value="T4SS-DNA_transf"/>
    <property type="match status" value="1"/>
</dbReference>
<gene>
    <name evidence="8" type="ORF">DESAM_21756</name>
</gene>
<dbReference type="HOGENOM" id="CLU_1136609_0_0_7"/>
<dbReference type="PANTHER" id="PTHR37937:SF1">
    <property type="entry name" value="CONJUGATIVE TRANSFER: DNA TRANSPORT"/>
    <property type="match status" value="1"/>
</dbReference>
<evidence type="ECO:0000256" key="2">
    <source>
        <dbReference type="ARBA" id="ARBA00008806"/>
    </source>
</evidence>
<comment type="similarity">
    <text evidence="2">Belongs to the VirD4/TraG family.</text>
</comment>
<dbReference type="InterPro" id="IPR051539">
    <property type="entry name" value="T4SS-coupling_protein"/>
</dbReference>
<comment type="subcellular location">
    <subcellularLocation>
        <location evidence="1">Cell membrane</location>
        <topology evidence="1">Multi-pass membrane protein</topology>
    </subcellularLocation>
</comment>
<accession>L0RB71</accession>
<dbReference type="PATRIC" id="fig|1121451.3.peg.1997"/>
<keyword evidence="9" id="KW-1185">Reference proteome</keyword>
<dbReference type="KEGG" id="dhy:DESAM_21756"/>